<keyword evidence="1" id="KW-0052">Apoplast</keyword>
<comment type="subunit">
    <text evidence="1">Homodimer.</text>
</comment>
<dbReference type="OrthoDB" id="1925209at2759"/>
<comment type="caution">
    <text evidence="2">The sequence shown here is derived from an EMBL/GenBank/DDBJ whole genome shotgun (WGS) entry which is preliminary data.</text>
</comment>
<dbReference type="Pfam" id="PF03018">
    <property type="entry name" value="Dirigent"/>
    <property type="match status" value="1"/>
</dbReference>
<evidence type="ECO:0000313" key="2">
    <source>
        <dbReference type="EMBL" id="TXG55384.1"/>
    </source>
</evidence>
<accession>A0A5C7HEF0</accession>
<comment type="subcellular location">
    <subcellularLocation>
        <location evidence="1">Secreted</location>
        <location evidence="1">Extracellular space</location>
        <location evidence="1">Apoplast</location>
    </subcellularLocation>
</comment>
<reference evidence="3" key="1">
    <citation type="journal article" date="2019" name="Gigascience">
        <title>De novo genome assembly of the endangered Acer yangbiense, a plant species with extremely small populations endemic to Yunnan Province, China.</title>
        <authorList>
            <person name="Yang J."/>
            <person name="Wariss H.M."/>
            <person name="Tao L."/>
            <person name="Zhang R."/>
            <person name="Yun Q."/>
            <person name="Hollingsworth P."/>
            <person name="Dao Z."/>
            <person name="Luo G."/>
            <person name="Guo H."/>
            <person name="Ma Y."/>
            <person name="Sun W."/>
        </authorList>
    </citation>
    <scope>NUCLEOTIDE SEQUENCE [LARGE SCALE GENOMIC DNA]</scope>
    <source>
        <strain evidence="3">cv. Malutang</strain>
    </source>
</reference>
<keyword evidence="1" id="KW-0964">Secreted</keyword>
<proteinExistence type="inferred from homology"/>
<sequence>MQPRTRLACGNQKKPWSAVEFGTIYTIDDKLTVTSDPNSAQLGRAQGIYVNSEQDSNDPALHLIFSVVFTNKDFNGSTLEIQGADKLFERKREVSEPGNFGWLEVSLLLKPQRHSQDHC</sequence>
<protein>
    <recommendedName>
        <fullName evidence="1">Dirigent protein</fullName>
    </recommendedName>
</protein>
<comment type="similarity">
    <text evidence="1">Belongs to the plant dirigent protein family.</text>
</comment>
<dbReference type="AlphaFoldDB" id="A0A5C7HEF0"/>
<evidence type="ECO:0000256" key="1">
    <source>
        <dbReference type="RuleBase" id="RU363099"/>
    </source>
</evidence>
<dbReference type="GO" id="GO:0048046">
    <property type="term" value="C:apoplast"/>
    <property type="evidence" value="ECO:0007669"/>
    <property type="project" value="UniProtKB-SubCell"/>
</dbReference>
<dbReference type="Proteomes" id="UP000323000">
    <property type="component" value="Chromosome 9"/>
</dbReference>
<dbReference type="EMBL" id="VAHF01000009">
    <property type="protein sequence ID" value="TXG55384.1"/>
    <property type="molecule type" value="Genomic_DNA"/>
</dbReference>
<keyword evidence="3" id="KW-1185">Reference proteome</keyword>
<gene>
    <name evidence="2" type="ORF">EZV62_020640</name>
</gene>
<evidence type="ECO:0000313" key="3">
    <source>
        <dbReference type="Proteomes" id="UP000323000"/>
    </source>
</evidence>
<dbReference type="InterPro" id="IPR004265">
    <property type="entry name" value="Dirigent"/>
</dbReference>
<name>A0A5C7HEF0_9ROSI</name>
<dbReference type="PANTHER" id="PTHR21495">
    <property type="entry name" value="NUCLEOPORIN-RELATED"/>
    <property type="match status" value="1"/>
</dbReference>
<organism evidence="2 3">
    <name type="scientific">Acer yangbiense</name>
    <dbReference type="NCBI Taxonomy" id="1000413"/>
    <lineage>
        <taxon>Eukaryota</taxon>
        <taxon>Viridiplantae</taxon>
        <taxon>Streptophyta</taxon>
        <taxon>Embryophyta</taxon>
        <taxon>Tracheophyta</taxon>
        <taxon>Spermatophyta</taxon>
        <taxon>Magnoliopsida</taxon>
        <taxon>eudicotyledons</taxon>
        <taxon>Gunneridae</taxon>
        <taxon>Pentapetalae</taxon>
        <taxon>rosids</taxon>
        <taxon>malvids</taxon>
        <taxon>Sapindales</taxon>
        <taxon>Sapindaceae</taxon>
        <taxon>Hippocastanoideae</taxon>
        <taxon>Acereae</taxon>
        <taxon>Acer</taxon>
    </lineage>
</organism>
<comment type="function">
    <text evidence="1">Dirigent proteins impart stereoselectivity on the phenoxy radical-coupling reaction, yielding optically active lignans from two molecules of coniferyl alcohol in the biosynthesis of lignans, flavonolignans, and alkaloids and thus plays a central role in plant secondary metabolism.</text>
</comment>